<dbReference type="PANTHER" id="PTHR11575:SF48">
    <property type="entry name" value="5'-NUCLEOTIDASE"/>
    <property type="match status" value="1"/>
</dbReference>
<dbReference type="Proteomes" id="UP000027730">
    <property type="component" value="Unassembled WGS sequence"/>
</dbReference>
<dbReference type="Gene3D" id="3.60.21.10">
    <property type="match status" value="1"/>
</dbReference>
<dbReference type="SUPFAM" id="SSF55816">
    <property type="entry name" value="5'-nucleotidase (syn. UDP-sugar hydrolase), C-terminal domain"/>
    <property type="match status" value="1"/>
</dbReference>
<dbReference type="AlphaFoldDB" id="A0A074WF93"/>
<dbReference type="STRING" id="1043004.A0A074WF93"/>
<dbReference type="InterPro" id="IPR036907">
    <property type="entry name" value="5'-Nucleotdase_C_sf"/>
</dbReference>
<dbReference type="EMBL" id="KL584713">
    <property type="protein sequence ID" value="KEQ71693.1"/>
    <property type="molecule type" value="Genomic_DNA"/>
</dbReference>
<name>A0A074WF93_9PEZI</name>
<dbReference type="HOGENOM" id="CLU_005854_7_2_1"/>
<dbReference type="PANTHER" id="PTHR11575">
    <property type="entry name" value="5'-NUCLEOTIDASE-RELATED"/>
    <property type="match status" value="1"/>
</dbReference>
<dbReference type="GeneID" id="25411200"/>
<accession>A0A074WF93</accession>
<evidence type="ECO:0000256" key="2">
    <source>
        <dbReference type="ARBA" id="ARBA00022729"/>
    </source>
</evidence>
<dbReference type="Pfam" id="PF02872">
    <property type="entry name" value="5_nucleotid_C"/>
    <property type="match status" value="1"/>
</dbReference>
<feature type="domain" description="5'-Nucleotidase C-terminal" evidence="4">
    <location>
        <begin position="253"/>
        <end position="396"/>
    </location>
</feature>
<keyword evidence="6" id="KW-1185">Reference proteome</keyword>
<reference evidence="5 6" key="1">
    <citation type="journal article" date="2014" name="BMC Genomics">
        <title>Genome sequencing of four Aureobasidium pullulans varieties: biotechnological potential, stress tolerance, and description of new species.</title>
        <authorList>
            <person name="Gostin Ar C."/>
            <person name="Ohm R.A."/>
            <person name="Kogej T."/>
            <person name="Sonjak S."/>
            <person name="Turk M."/>
            <person name="Zajc J."/>
            <person name="Zalar P."/>
            <person name="Grube M."/>
            <person name="Sun H."/>
            <person name="Han J."/>
            <person name="Sharma A."/>
            <person name="Chiniquy J."/>
            <person name="Ngan C.Y."/>
            <person name="Lipzen A."/>
            <person name="Barry K."/>
            <person name="Grigoriev I.V."/>
            <person name="Gunde-Cimerman N."/>
        </authorList>
    </citation>
    <scope>NUCLEOTIDE SEQUENCE [LARGE SCALE GENOMIC DNA]</scope>
    <source>
        <strain evidence="5 6">CBS 147.97</strain>
    </source>
</reference>
<dbReference type="RefSeq" id="XP_013425796.1">
    <property type="nucleotide sequence ID" value="XM_013570342.1"/>
</dbReference>
<dbReference type="InterPro" id="IPR004843">
    <property type="entry name" value="Calcineurin-like_PHP"/>
</dbReference>
<evidence type="ECO:0000259" key="3">
    <source>
        <dbReference type="Pfam" id="PF00149"/>
    </source>
</evidence>
<gene>
    <name evidence="5" type="ORF">M436DRAFT_50166</name>
</gene>
<evidence type="ECO:0000313" key="6">
    <source>
        <dbReference type="Proteomes" id="UP000027730"/>
    </source>
</evidence>
<evidence type="ECO:0000256" key="1">
    <source>
        <dbReference type="ARBA" id="ARBA00006654"/>
    </source>
</evidence>
<comment type="similarity">
    <text evidence="1">Belongs to the 5'-nucleotidase family.</text>
</comment>
<dbReference type="GO" id="GO:0009166">
    <property type="term" value="P:nucleotide catabolic process"/>
    <property type="evidence" value="ECO:0007669"/>
    <property type="project" value="InterPro"/>
</dbReference>
<proteinExistence type="inferred from homology"/>
<sequence>MSSGSTPTVRLLHFNDVYRLEPSEHDPVGGVTRFQSLCNHYRQDPQYQGQPELITLFSGDGFGPSLESSVTKGCAHMVPILNNVPVAAACIGNHELDMGVPQFEYLAAQCNFPWLLANVTDPALGEDVPLGHAHKTATLTSSTGIKIGLIGLAEKEWLEAVNSLPPNLIHTDPTVTARELIPKLRAQGAEMIIALCHQREAHDTRLAQEVPEIDIILSGHDHHYRQSKVRETHILCSGSDYKQLSYIEAVRTTSGTVRSQESNMGNFVSDLMRYYYGTDCAMIVGGTIRADVVYPPGILRLKDIVDCFPFEDPVVVIKLKGQQLLEALRNGVSKHPALDGRFPQVSNISFTFDPSRNSADRVVGVQVGGTPLDMDREYTLATRDFLVRGGDGYTCLRTQSHGGRTVSVVDEENGILISMLLRQHFLSSMTLGRWKHWGAALGQHWSAVQEHLRRAGSVVEHTDTRHTFRRDSSDVSARRASVDVSAGRRKSSTIWDRPPVKIIEPAEMDLSASEDEAEVTAPALAREPSPEEHELMVARKAMRKWWRLAGLNKRHAMGYEAGEELGVGWTRGICPQVEGRIKMVLRVL</sequence>
<dbReference type="InterPro" id="IPR008334">
    <property type="entry name" value="5'-Nucleotdase_C"/>
</dbReference>
<dbReference type="InterPro" id="IPR006179">
    <property type="entry name" value="5_nucleotidase/apyrase"/>
</dbReference>
<protein>
    <submittedName>
        <fullName evidence="5">Metallo-dependent phosphatase</fullName>
    </submittedName>
</protein>
<evidence type="ECO:0000313" key="5">
    <source>
        <dbReference type="EMBL" id="KEQ71693.1"/>
    </source>
</evidence>
<organism evidence="5 6">
    <name type="scientific">Aureobasidium namibiae CBS 147.97</name>
    <dbReference type="NCBI Taxonomy" id="1043004"/>
    <lineage>
        <taxon>Eukaryota</taxon>
        <taxon>Fungi</taxon>
        <taxon>Dikarya</taxon>
        <taxon>Ascomycota</taxon>
        <taxon>Pezizomycotina</taxon>
        <taxon>Dothideomycetes</taxon>
        <taxon>Dothideomycetidae</taxon>
        <taxon>Dothideales</taxon>
        <taxon>Saccotheciaceae</taxon>
        <taxon>Aureobasidium</taxon>
    </lineage>
</organism>
<evidence type="ECO:0000259" key="4">
    <source>
        <dbReference type="Pfam" id="PF02872"/>
    </source>
</evidence>
<dbReference type="OrthoDB" id="10252235at2759"/>
<feature type="domain" description="Calcineurin-like phosphoesterase" evidence="3">
    <location>
        <begin position="10"/>
        <end position="224"/>
    </location>
</feature>
<keyword evidence="2" id="KW-0732">Signal</keyword>
<dbReference type="Pfam" id="PF00149">
    <property type="entry name" value="Metallophos"/>
    <property type="match status" value="1"/>
</dbReference>
<dbReference type="SUPFAM" id="SSF56300">
    <property type="entry name" value="Metallo-dependent phosphatases"/>
    <property type="match status" value="1"/>
</dbReference>
<dbReference type="GO" id="GO:0016787">
    <property type="term" value="F:hydrolase activity"/>
    <property type="evidence" value="ECO:0007669"/>
    <property type="project" value="InterPro"/>
</dbReference>
<dbReference type="InterPro" id="IPR029052">
    <property type="entry name" value="Metallo-depent_PP-like"/>
</dbReference>